<reference evidence="3 4" key="1">
    <citation type="submission" date="2020-07" db="EMBL/GenBank/DDBJ databases">
        <title>Sequencing the genomes of 1000 actinobacteria strains.</title>
        <authorList>
            <person name="Klenk H.-P."/>
        </authorList>
    </citation>
    <scope>NUCLEOTIDE SEQUENCE [LARGE SCALE GENOMIC DNA]</scope>
    <source>
        <strain evidence="3 4">DSM 103164</strain>
    </source>
</reference>
<dbReference type="AlphaFoldDB" id="A0A7Z0D8K9"/>
<dbReference type="PIRSF" id="PIRSF026631">
    <property type="entry name" value="UCP026631"/>
    <property type="match status" value="1"/>
</dbReference>
<feature type="domain" description="YdbS-like PH" evidence="2">
    <location>
        <begin position="86"/>
        <end position="162"/>
    </location>
</feature>
<dbReference type="PANTHER" id="PTHR34473">
    <property type="entry name" value="UPF0699 TRANSMEMBRANE PROTEIN YDBS"/>
    <property type="match status" value="1"/>
</dbReference>
<dbReference type="Pfam" id="PF03703">
    <property type="entry name" value="bPH_2"/>
    <property type="match status" value="3"/>
</dbReference>
<dbReference type="InterPro" id="IPR014529">
    <property type="entry name" value="UCP026631"/>
</dbReference>
<feature type="transmembrane region" description="Helical" evidence="1">
    <location>
        <begin position="58"/>
        <end position="88"/>
    </location>
</feature>
<name>A0A7Z0D8K9_9ACTN</name>
<organism evidence="3 4">
    <name type="scientific">Naumannella cuiyingiana</name>
    <dbReference type="NCBI Taxonomy" id="1347891"/>
    <lineage>
        <taxon>Bacteria</taxon>
        <taxon>Bacillati</taxon>
        <taxon>Actinomycetota</taxon>
        <taxon>Actinomycetes</taxon>
        <taxon>Propionibacteriales</taxon>
        <taxon>Propionibacteriaceae</taxon>
        <taxon>Naumannella</taxon>
    </lineage>
</organism>
<dbReference type="PANTHER" id="PTHR34473:SF2">
    <property type="entry name" value="UPF0699 TRANSMEMBRANE PROTEIN YDBT"/>
    <property type="match status" value="1"/>
</dbReference>
<feature type="transmembrane region" description="Helical" evidence="1">
    <location>
        <begin position="28"/>
        <end position="46"/>
    </location>
</feature>
<feature type="transmembrane region" description="Helical" evidence="1">
    <location>
        <begin position="213"/>
        <end position="245"/>
    </location>
</feature>
<protein>
    <submittedName>
        <fullName evidence="3">Putative membrane protein</fullName>
    </submittedName>
</protein>
<feature type="domain" description="YdbS-like PH" evidence="2">
    <location>
        <begin position="383"/>
        <end position="442"/>
    </location>
</feature>
<comment type="caution">
    <text evidence="3">The sequence shown here is derived from an EMBL/GenBank/DDBJ whole genome shotgun (WGS) entry which is preliminary data.</text>
</comment>
<keyword evidence="1" id="KW-0472">Membrane</keyword>
<accession>A0A7Z0D8K9</accession>
<evidence type="ECO:0000256" key="1">
    <source>
        <dbReference type="SAM" id="Phobius"/>
    </source>
</evidence>
<gene>
    <name evidence="3" type="ORF">GGQ54_001375</name>
</gene>
<keyword evidence="1" id="KW-0812">Transmembrane</keyword>
<dbReference type="RefSeq" id="WP_179444722.1">
    <property type="nucleotide sequence ID" value="NZ_JACBZS010000001.1"/>
</dbReference>
<dbReference type="InterPro" id="IPR005182">
    <property type="entry name" value="YdbS-like_PH"/>
</dbReference>
<evidence type="ECO:0000313" key="4">
    <source>
        <dbReference type="Proteomes" id="UP000527616"/>
    </source>
</evidence>
<proteinExistence type="predicted"/>
<feature type="domain" description="YdbS-like PH" evidence="2">
    <location>
        <begin position="260"/>
        <end position="334"/>
    </location>
</feature>
<dbReference type="Proteomes" id="UP000527616">
    <property type="component" value="Unassembled WGS sequence"/>
</dbReference>
<evidence type="ECO:0000313" key="3">
    <source>
        <dbReference type="EMBL" id="NYI70815.1"/>
    </source>
</evidence>
<evidence type="ECO:0000259" key="2">
    <source>
        <dbReference type="Pfam" id="PF03703"/>
    </source>
</evidence>
<keyword evidence="4" id="KW-1185">Reference proteome</keyword>
<keyword evidence="1" id="KW-1133">Transmembrane helix</keyword>
<sequence length="473" mass="51721">MSERPGDLTHPPALEKRAERPHPLSPLIRGWVVLLVILIAIARDLVPDLQRNQFDLIDLILANVLLVILGVLGVVLLTALASFLTWWFTRYVIDDEELRIETGLFTKTSKRIPFRRIQSIDVMQPLAARIFGLAELRIDAGSDKTALRYLSRRKAYRIRDYLLSRAHGEQLSVADSDARTQADAFRDLSADDQVLVTIPPQRLLLGFLTSTDFLVSAALSLVAVVVFFRLGLGVFSFGALIPIVLGTLRMIGSRLLTQFNYTLARTGRGLRIARGLTNLTSQSVPVDRIQGVRITQHLLWKPLGLYRVDIDVLGIAGGETSQVSSILLPVGNTRDLAIALAAVLPGVDLARVPLWRSPGRARWLHPIALPTYRFGHDALVAVARRGLIDTVTSVVPHGKVQSVRIGQGPLQRLARVASVHLDTTPGPVTFVAADIDPGDARAFALSQLGRSERARAAVGPLGAVPAPVRRPGR</sequence>
<dbReference type="EMBL" id="JACBZS010000001">
    <property type="protein sequence ID" value="NYI70815.1"/>
    <property type="molecule type" value="Genomic_DNA"/>
</dbReference>